<name>A0ABQ2UKV4_9PSEU</name>
<feature type="transmembrane region" description="Helical" evidence="1">
    <location>
        <begin position="12"/>
        <end position="30"/>
    </location>
</feature>
<protein>
    <recommendedName>
        <fullName evidence="4">DUF304 domain-containing protein</fullName>
    </recommendedName>
</protein>
<reference evidence="3" key="1">
    <citation type="journal article" date="2019" name="Int. J. Syst. Evol. Microbiol.">
        <title>The Global Catalogue of Microorganisms (GCM) 10K type strain sequencing project: providing services to taxonomists for standard genome sequencing and annotation.</title>
        <authorList>
            <consortium name="The Broad Institute Genomics Platform"/>
            <consortium name="The Broad Institute Genome Sequencing Center for Infectious Disease"/>
            <person name="Wu L."/>
            <person name="Ma J."/>
        </authorList>
    </citation>
    <scope>NUCLEOTIDE SEQUENCE [LARGE SCALE GENOMIC DNA]</scope>
    <source>
        <strain evidence="3">JCM 3296</strain>
    </source>
</reference>
<organism evidence="2 3">
    <name type="scientific">Lentzea flava</name>
    <dbReference type="NCBI Taxonomy" id="103732"/>
    <lineage>
        <taxon>Bacteria</taxon>
        <taxon>Bacillati</taxon>
        <taxon>Actinomycetota</taxon>
        <taxon>Actinomycetes</taxon>
        <taxon>Pseudonocardiales</taxon>
        <taxon>Pseudonocardiaceae</taxon>
        <taxon>Lentzea</taxon>
    </lineage>
</organism>
<evidence type="ECO:0000256" key="1">
    <source>
        <dbReference type="SAM" id="Phobius"/>
    </source>
</evidence>
<dbReference type="EMBL" id="BMRE01000010">
    <property type="protein sequence ID" value="GGU36389.1"/>
    <property type="molecule type" value="Genomic_DNA"/>
</dbReference>
<keyword evidence="1" id="KW-0472">Membrane</keyword>
<keyword evidence="3" id="KW-1185">Reference proteome</keyword>
<proteinExistence type="predicted"/>
<keyword evidence="1" id="KW-0812">Transmembrane</keyword>
<dbReference type="RefSeq" id="WP_189254323.1">
    <property type="nucleotide sequence ID" value="NZ_BMRE01000010.1"/>
</dbReference>
<gene>
    <name evidence="2" type="ORF">GCM10010178_30840</name>
</gene>
<feature type="transmembrane region" description="Helical" evidence="1">
    <location>
        <begin position="36"/>
        <end position="59"/>
    </location>
</feature>
<evidence type="ECO:0000313" key="3">
    <source>
        <dbReference type="Proteomes" id="UP000649573"/>
    </source>
</evidence>
<dbReference type="Proteomes" id="UP000649573">
    <property type="component" value="Unassembled WGS sequence"/>
</dbReference>
<sequence>MGDRSFGYSAQVRPFLWVFLVLTPVEILLVDLLVPWFWLRAVLLVFGLLSGLLLAWLLWMLHKFKHEIDDEYLWLRYAREFEYRIPLAAIESVTQGMTSRSLNKTRSVVDGTLVLEISNSTNVSLRLNEPQEIDLGRRGVHEVTKIEFWTDNPDEMVRALRK</sequence>
<evidence type="ECO:0000313" key="2">
    <source>
        <dbReference type="EMBL" id="GGU36389.1"/>
    </source>
</evidence>
<keyword evidence="1" id="KW-1133">Transmembrane helix</keyword>
<accession>A0ABQ2UKV4</accession>
<comment type="caution">
    <text evidence="2">The sequence shown here is derived from an EMBL/GenBank/DDBJ whole genome shotgun (WGS) entry which is preliminary data.</text>
</comment>
<evidence type="ECO:0008006" key="4">
    <source>
        <dbReference type="Google" id="ProtNLM"/>
    </source>
</evidence>